<evidence type="ECO:0000313" key="11">
    <source>
        <dbReference type="Ensembl" id="ENSACOP00000020866.1"/>
    </source>
</evidence>
<dbReference type="AlphaFoldDB" id="A0A8B9GFQ8"/>
<organism evidence="11 12">
    <name type="scientific">Amazona collaria</name>
    <name type="common">yellow-billed parrot</name>
    <dbReference type="NCBI Taxonomy" id="241587"/>
    <lineage>
        <taxon>Eukaryota</taxon>
        <taxon>Metazoa</taxon>
        <taxon>Chordata</taxon>
        <taxon>Craniata</taxon>
        <taxon>Vertebrata</taxon>
        <taxon>Euteleostomi</taxon>
        <taxon>Archelosauria</taxon>
        <taxon>Archosauria</taxon>
        <taxon>Dinosauria</taxon>
        <taxon>Saurischia</taxon>
        <taxon>Theropoda</taxon>
        <taxon>Coelurosauria</taxon>
        <taxon>Aves</taxon>
        <taxon>Neognathae</taxon>
        <taxon>Neoaves</taxon>
        <taxon>Telluraves</taxon>
        <taxon>Australaves</taxon>
        <taxon>Psittaciformes</taxon>
        <taxon>Psittacidae</taxon>
        <taxon>Amazona</taxon>
    </lineage>
</organism>
<comment type="subunit">
    <text evidence="3">Component of the ER membrane protein complex (EMC).</text>
</comment>
<dbReference type="GO" id="GO:0005789">
    <property type="term" value="C:endoplasmic reticulum membrane"/>
    <property type="evidence" value="ECO:0007669"/>
    <property type="project" value="UniProtKB-SubCell"/>
</dbReference>
<evidence type="ECO:0000256" key="7">
    <source>
        <dbReference type="ARBA" id="ARBA00022989"/>
    </source>
</evidence>
<keyword evidence="12" id="KW-1185">Reference proteome</keyword>
<evidence type="ECO:0000256" key="5">
    <source>
        <dbReference type="ARBA" id="ARBA00022692"/>
    </source>
</evidence>
<evidence type="ECO:0000256" key="9">
    <source>
        <dbReference type="ARBA" id="ARBA00031143"/>
    </source>
</evidence>
<comment type="similarity">
    <text evidence="2">Belongs to the EMC4 family.</text>
</comment>
<evidence type="ECO:0000256" key="10">
    <source>
        <dbReference type="SAM" id="Phobius"/>
    </source>
</evidence>
<keyword evidence="6" id="KW-0256">Endoplasmic reticulum</keyword>
<feature type="transmembrane region" description="Helical" evidence="10">
    <location>
        <begin position="122"/>
        <end position="141"/>
    </location>
</feature>
<evidence type="ECO:0000256" key="3">
    <source>
        <dbReference type="ARBA" id="ARBA00011276"/>
    </source>
</evidence>
<dbReference type="Proteomes" id="UP000694522">
    <property type="component" value="Unplaced"/>
</dbReference>
<dbReference type="PANTHER" id="PTHR19315">
    <property type="entry name" value="ER MEMBRANE PROTEIN COMPLEX SUBUNIT 4"/>
    <property type="match status" value="1"/>
</dbReference>
<reference evidence="11" key="1">
    <citation type="submission" date="2025-08" db="UniProtKB">
        <authorList>
            <consortium name="Ensembl"/>
        </authorList>
    </citation>
    <scope>IDENTIFICATION</scope>
</reference>
<sequence length="379" mass="40483">MAAAAAAVRGRRFKWSLELAAAPGGRPRGAAEGRGPLGFAERQLGEGGVHESDKILMEKRCWDVALAPLKQIPMNLFIMYMAGNTISIFPAMMVCMMGWRPLQALMSLSATLKALESSSRRALQGLVFLVGNGLGLALALYKCQAMGLLPTRPSDWLAFVAPPQVCPDVKVSPPYFARWQGSPWRGYWGSHSYPLSLSSLCSGWSSLVGASSCDPMHPPTNKGDGRLVILFLGELWRFRGAAQEAVGRVRAKPIFAVCWEHWECTGGALKPVLGVPCALGHVLGGLGSTLECASELRALGPILGASRPLLGALGVTLGVHPSCTQSFRAHIRLHTGNTGSSLGVFGSTLGSYFESCKPGWYCIWNTWSILGTFGPILGS</sequence>
<reference evidence="11" key="2">
    <citation type="submission" date="2025-09" db="UniProtKB">
        <authorList>
            <consortium name="Ensembl"/>
        </authorList>
    </citation>
    <scope>IDENTIFICATION</scope>
</reference>
<evidence type="ECO:0000256" key="2">
    <source>
        <dbReference type="ARBA" id="ARBA00007715"/>
    </source>
</evidence>
<keyword evidence="7 10" id="KW-1133">Transmembrane helix</keyword>
<evidence type="ECO:0000256" key="1">
    <source>
        <dbReference type="ARBA" id="ARBA00004477"/>
    </source>
</evidence>
<keyword evidence="8 10" id="KW-0472">Membrane</keyword>
<evidence type="ECO:0000313" key="12">
    <source>
        <dbReference type="Proteomes" id="UP000694522"/>
    </source>
</evidence>
<dbReference type="Pfam" id="PF06417">
    <property type="entry name" value="EMC4"/>
    <property type="match status" value="1"/>
</dbReference>
<accession>A0A8B9GFQ8</accession>
<dbReference type="Ensembl" id="ENSACOT00000021617.1">
    <property type="protein sequence ID" value="ENSACOP00000020866.1"/>
    <property type="gene ID" value="ENSACOG00000014345.1"/>
</dbReference>
<evidence type="ECO:0000256" key="4">
    <source>
        <dbReference type="ARBA" id="ARBA00020820"/>
    </source>
</evidence>
<dbReference type="InterPro" id="IPR009445">
    <property type="entry name" value="TMEM85/Emc4"/>
</dbReference>
<evidence type="ECO:0000256" key="6">
    <source>
        <dbReference type="ARBA" id="ARBA00022824"/>
    </source>
</evidence>
<protein>
    <recommendedName>
        <fullName evidence="4">ER membrane protein complex subunit 4</fullName>
    </recommendedName>
    <alternativeName>
        <fullName evidence="9">Transmembrane protein 85</fullName>
    </alternativeName>
</protein>
<evidence type="ECO:0000256" key="8">
    <source>
        <dbReference type="ARBA" id="ARBA00023136"/>
    </source>
</evidence>
<keyword evidence="5 10" id="KW-0812">Transmembrane</keyword>
<proteinExistence type="inferred from homology"/>
<name>A0A8B9GFQ8_9PSIT</name>
<feature type="transmembrane region" description="Helical" evidence="10">
    <location>
        <begin position="77"/>
        <end position="102"/>
    </location>
</feature>
<comment type="subcellular location">
    <subcellularLocation>
        <location evidence="1">Endoplasmic reticulum membrane</location>
        <topology evidence="1">Multi-pass membrane protein</topology>
    </subcellularLocation>
</comment>